<feature type="domain" description="Response regulatory" evidence="3">
    <location>
        <begin position="6"/>
        <end position="126"/>
    </location>
</feature>
<dbReference type="RefSeq" id="WP_107140477.1">
    <property type="nucleotide sequence ID" value="NZ_CP028324.1"/>
</dbReference>
<dbReference type="Proteomes" id="UP000240505">
    <property type="component" value="Chromosome"/>
</dbReference>
<dbReference type="Gene3D" id="3.40.50.2300">
    <property type="match status" value="1"/>
</dbReference>
<keyword evidence="5" id="KW-1185">Reference proteome</keyword>
<accession>A0A2R4C675</accession>
<dbReference type="EMBL" id="CP028324">
    <property type="protein sequence ID" value="AVR95126.1"/>
    <property type="molecule type" value="Genomic_DNA"/>
</dbReference>
<evidence type="ECO:0000256" key="2">
    <source>
        <dbReference type="PROSITE-ProRule" id="PRU00169"/>
    </source>
</evidence>
<sequence length="142" mass="15290">MTTALRILLLDDDTFMLELLTEMLHGLGYDNVRAESDARRALAALPEFGPDLLICDLSMPDMDGIEYLRAAAEARFDGSVVLLSGMDSGILRAAETLAMAQGLTILGACSKPVPRTALADLLAQAWQQRQARPRPPAHGGVK</sequence>
<dbReference type="InterPro" id="IPR050595">
    <property type="entry name" value="Bact_response_regulator"/>
</dbReference>
<protein>
    <submittedName>
        <fullName evidence="4">Response regulator</fullName>
    </submittedName>
</protein>
<dbReference type="PANTHER" id="PTHR44591:SF3">
    <property type="entry name" value="RESPONSE REGULATORY DOMAIN-CONTAINING PROTEIN"/>
    <property type="match status" value="1"/>
</dbReference>
<dbReference type="OrthoDB" id="8909676at2"/>
<evidence type="ECO:0000256" key="1">
    <source>
        <dbReference type="ARBA" id="ARBA00022553"/>
    </source>
</evidence>
<dbReference type="GO" id="GO:0000160">
    <property type="term" value="P:phosphorelay signal transduction system"/>
    <property type="evidence" value="ECO:0007669"/>
    <property type="project" value="InterPro"/>
</dbReference>
<proteinExistence type="predicted"/>
<evidence type="ECO:0000313" key="5">
    <source>
        <dbReference type="Proteomes" id="UP000240505"/>
    </source>
</evidence>
<dbReference type="InterPro" id="IPR001789">
    <property type="entry name" value="Sig_transdc_resp-reg_receiver"/>
</dbReference>
<dbReference type="AlphaFoldDB" id="A0A2R4C675"/>
<keyword evidence="1 2" id="KW-0597">Phosphoprotein</keyword>
<reference evidence="4 5" key="1">
    <citation type="submission" date="2018-03" db="EMBL/GenBank/DDBJ databases">
        <title>Massilia armeniaca sp. nov., isolated from desert soil.</title>
        <authorList>
            <person name="Huang H."/>
            <person name="Ren M."/>
        </authorList>
    </citation>
    <scope>NUCLEOTIDE SEQUENCE [LARGE SCALE GENOMIC DNA]</scope>
    <source>
        <strain evidence="4 5">ZMN-3</strain>
    </source>
</reference>
<organism evidence="4 5">
    <name type="scientific">Pseudoduganella armeniaca</name>
    <dbReference type="NCBI Taxonomy" id="2072590"/>
    <lineage>
        <taxon>Bacteria</taxon>
        <taxon>Pseudomonadati</taxon>
        <taxon>Pseudomonadota</taxon>
        <taxon>Betaproteobacteria</taxon>
        <taxon>Burkholderiales</taxon>
        <taxon>Oxalobacteraceae</taxon>
        <taxon>Telluria group</taxon>
        <taxon>Pseudoduganella</taxon>
    </lineage>
</organism>
<gene>
    <name evidence="4" type="ORF">C9I28_04860</name>
</gene>
<dbReference type="Pfam" id="PF00072">
    <property type="entry name" value="Response_reg"/>
    <property type="match status" value="1"/>
</dbReference>
<name>A0A2R4C675_9BURK</name>
<dbReference type="SMART" id="SM00448">
    <property type="entry name" value="REC"/>
    <property type="match status" value="1"/>
</dbReference>
<dbReference type="SUPFAM" id="SSF52172">
    <property type="entry name" value="CheY-like"/>
    <property type="match status" value="1"/>
</dbReference>
<dbReference type="KEGG" id="masz:C9I28_04860"/>
<dbReference type="PANTHER" id="PTHR44591">
    <property type="entry name" value="STRESS RESPONSE REGULATOR PROTEIN 1"/>
    <property type="match status" value="1"/>
</dbReference>
<evidence type="ECO:0000259" key="3">
    <source>
        <dbReference type="PROSITE" id="PS50110"/>
    </source>
</evidence>
<feature type="modified residue" description="4-aspartylphosphate" evidence="2">
    <location>
        <position position="56"/>
    </location>
</feature>
<dbReference type="PROSITE" id="PS50110">
    <property type="entry name" value="RESPONSE_REGULATORY"/>
    <property type="match status" value="1"/>
</dbReference>
<evidence type="ECO:0000313" key="4">
    <source>
        <dbReference type="EMBL" id="AVR95126.1"/>
    </source>
</evidence>
<dbReference type="InterPro" id="IPR011006">
    <property type="entry name" value="CheY-like_superfamily"/>
</dbReference>